<name>A0ABT8CBP0_9BACT</name>
<gene>
    <name evidence="4" type="ORF">QWZ15_16160</name>
</gene>
<dbReference type="SUPFAM" id="SSF109854">
    <property type="entry name" value="DinB/YfiT-like putative metalloenzymes"/>
    <property type="match status" value="1"/>
</dbReference>
<comment type="similarity">
    <text evidence="1">Belongs to the DinB family.</text>
</comment>
<evidence type="ECO:0000256" key="3">
    <source>
        <dbReference type="SAM" id="SignalP"/>
    </source>
</evidence>
<protein>
    <submittedName>
        <fullName evidence="4">DinB family protein</fullName>
    </submittedName>
</protein>
<keyword evidence="2" id="KW-0479">Metal-binding</keyword>
<sequence>MKKNAIIPSLTFLLLMSGLFSAQAQTNMEEFMAKWENSRAFTLETIDAMPDDLLDYQPHESAMSFKEQVTHIGGAIASLSKGFLLGEEMGFDPEAKPQTKEEMKGFINQCYDYGKETISALGEEEMNEKIDSFAGKITRRQMVGLVDDHTTHHRGAAISYIRANGIEPPAFRGL</sequence>
<dbReference type="Gene3D" id="1.20.120.450">
    <property type="entry name" value="dinb family like domain"/>
    <property type="match status" value="1"/>
</dbReference>
<comment type="caution">
    <text evidence="4">The sequence shown here is derived from an EMBL/GenBank/DDBJ whole genome shotgun (WGS) entry which is preliminary data.</text>
</comment>
<accession>A0ABT8CBP0</accession>
<dbReference type="InterPro" id="IPR034660">
    <property type="entry name" value="DinB/YfiT-like"/>
</dbReference>
<feature type="chain" id="PRO_5046351936" evidence="3">
    <location>
        <begin position="25"/>
        <end position="174"/>
    </location>
</feature>
<dbReference type="EMBL" id="JAUFQS010000026">
    <property type="protein sequence ID" value="MDN3689369.1"/>
    <property type="molecule type" value="Genomic_DNA"/>
</dbReference>
<organism evidence="4 5">
    <name type="scientific">Cyclobacterium jeungdonense</name>
    <dbReference type="NCBI Taxonomy" id="708087"/>
    <lineage>
        <taxon>Bacteria</taxon>
        <taxon>Pseudomonadati</taxon>
        <taxon>Bacteroidota</taxon>
        <taxon>Cytophagia</taxon>
        <taxon>Cytophagales</taxon>
        <taxon>Cyclobacteriaceae</taxon>
        <taxon>Cyclobacterium</taxon>
    </lineage>
</organism>
<feature type="signal peptide" evidence="3">
    <location>
        <begin position="1"/>
        <end position="24"/>
    </location>
</feature>
<dbReference type="Pfam" id="PF05163">
    <property type="entry name" value="DinB"/>
    <property type="match status" value="1"/>
</dbReference>
<reference evidence="5" key="1">
    <citation type="journal article" date="2019" name="Int. J. Syst. Evol. Microbiol.">
        <title>The Global Catalogue of Microorganisms (GCM) 10K type strain sequencing project: providing services to taxonomists for standard genome sequencing and annotation.</title>
        <authorList>
            <consortium name="The Broad Institute Genomics Platform"/>
            <consortium name="The Broad Institute Genome Sequencing Center for Infectious Disease"/>
            <person name="Wu L."/>
            <person name="Ma J."/>
        </authorList>
    </citation>
    <scope>NUCLEOTIDE SEQUENCE [LARGE SCALE GENOMIC DNA]</scope>
    <source>
        <strain evidence="5">CECT 7706</strain>
    </source>
</reference>
<keyword evidence="5" id="KW-1185">Reference proteome</keyword>
<evidence type="ECO:0000313" key="5">
    <source>
        <dbReference type="Proteomes" id="UP001236663"/>
    </source>
</evidence>
<keyword evidence="3" id="KW-0732">Signal</keyword>
<dbReference type="RefSeq" id="WP_163386265.1">
    <property type="nucleotide sequence ID" value="NZ_JAUFQS010000026.1"/>
</dbReference>
<evidence type="ECO:0000313" key="4">
    <source>
        <dbReference type="EMBL" id="MDN3689369.1"/>
    </source>
</evidence>
<dbReference type="InterPro" id="IPR007837">
    <property type="entry name" value="DinB"/>
</dbReference>
<evidence type="ECO:0000256" key="1">
    <source>
        <dbReference type="ARBA" id="ARBA00008635"/>
    </source>
</evidence>
<dbReference type="Proteomes" id="UP001236663">
    <property type="component" value="Unassembled WGS sequence"/>
</dbReference>
<proteinExistence type="inferred from homology"/>
<evidence type="ECO:0000256" key="2">
    <source>
        <dbReference type="ARBA" id="ARBA00022723"/>
    </source>
</evidence>